<feature type="region of interest" description="Disordered" evidence="1">
    <location>
        <begin position="25"/>
        <end position="165"/>
    </location>
</feature>
<evidence type="ECO:0000313" key="3">
    <source>
        <dbReference type="Proteomes" id="UP000198211"/>
    </source>
</evidence>
<keyword evidence="3" id="KW-1185">Reference proteome</keyword>
<sequence>MQSESLSPPDSATLNPVRAVTAKNSQTPIVGASPTVASVQQSVAVNQKREIKRETPPVKSANRQESSNASQTPPTVRRTEPQVGRKTTARKGESTPSSSKRSQPKKAKEKSAPPPDDPDDSEPSDSDNDASRGGSSDSSDAESFLSEDEDIGMTTTTTTADGTTIGPVDLTLATLTWRTILEYGISGILVRYDEDSSVQEPDTHSDQGLVYAATQIYTSRVETNATQIQEAVYRRHGFVFGKFFYRLNAAAVKAEVKFKSSSKLRESHIRRLIKKLRNDS</sequence>
<dbReference type="AlphaFoldDB" id="A0A225W627"/>
<evidence type="ECO:0000313" key="2">
    <source>
        <dbReference type="EMBL" id="OWZ12320.1"/>
    </source>
</evidence>
<feature type="compositionally biased region" description="Basic and acidic residues" evidence="1">
    <location>
        <begin position="47"/>
        <end position="56"/>
    </location>
</feature>
<name>A0A225W627_9STRA</name>
<comment type="caution">
    <text evidence="2">The sequence shown here is derived from an EMBL/GenBank/DDBJ whole genome shotgun (WGS) entry which is preliminary data.</text>
</comment>
<feature type="compositionally biased region" description="Low complexity" evidence="1">
    <location>
        <begin position="131"/>
        <end position="144"/>
    </location>
</feature>
<dbReference type="Proteomes" id="UP000198211">
    <property type="component" value="Unassembled WGS sequence"/>
</dbReference>
<reference evidence="3" key="1">
    <citation type="submission" date="2017-03" db="EMBL/GenBank/DDBJ databases">
        <title>Phytopthora megakarya and P. palmivora, two closely related causual agents of cacao black pod achieved similar genome size and gene model numbers by different mechanisms.</title>
        <authorList>
            <person name="Ali S."/>
            <person name="Shao J."/>
            <person name="Larry D.J."/>
            <person name="Kronmiller B."/>
            <person name="Shen D."/>
            <person name="Strem M.D."/>
            <person name="Melnick R.L."/>
            <person name="Guiltinan M.J."/>
            <person name="Tyler B.M."/>
            <person name="Meinhardt L.W."/>
            <person name="Bailey B.A."/>
        </authorList>
    </citation>
    <scope>NUCLEOTIDE SEQUENCE [LARGE SCALE GENOMIC DNA]</scope>
    <source>
        <strain evidence="3">zdho120</strain>
    </source>
</reference>
<feature type="compositionally biased region" description="Low complexity" evidence="1">
    <location>
        <begin position="154"/>
        <end position="164"/>
    </location>
</feature>
<proteinExistence type="predicted"/>
<feature type="compositionally biased region" description="Polar residues" evidence="1">
    <location>
        <begin position="61"/>
        <end position="74"/>
    </location>
</feature>
<organism evidence="2 3">
    <name type="scientific">Phytophthora megakarya</name>
    <dbReference type="NCBI Taxonomy" id="4795"/>
    <lineage>
        <taxon>Eukaryota</taxon>
        <taxon>Sar</taxon>
        <taxon>Stramenopiles</taxon>
        <taxon>Oomycota</taxon>
        <taxon>Peronosporomycetes</taxon>
        <taxon>Peronosporales</taxon>
        <taxon>Peronosporaceae</taxon>
        <taxon>Phytophthora</taxon>
    </lineage>
</organism>
<accession>A0A225W627</accession>
<protein>
    <submittedName>
        <fullName evidence="2">Uncharacterized protein</fullName>
    </submittedName>
</protein>
<evidence type="ECO:0000256" key="1">
    <source>
        <dbReference type="SAM" id="MobiDB-lite"/>
    </source>
</evidence>
<feature type="compositionally biased region" description="Polar residues" evidence="1">
    <location>
        <begin position="1"/>
        <end position="14"/>
    </location>
</feature>
<feature type="compositionally biased region" description="Acidic residues" evidence="1">
    <location>
        <begin position="116"/>
        <end position="128"/>
    </location>
</feature>
<gene>
    <name evidence="2" type="ORF">PHMEG_00014540</name>
</gene>
<feature type="region of interest" description="Disordered" evidence="1">
    <location>
        <begin position="1"/>
        <end position="20"/>
    </location>
</feature>
<feature type="compositionally biased region" description="Low complexity" evidence="1">
    <location>
        <begin position="36"/>
        <end position="45"/>
    </location>
</feature>
<dbReference type="EMBL" id="NBNE01001881">
    <property type="protein sequence ID" value="OWZ12320.1"/>
    <property type="molecule type" value="Genomic_DNA"/>
</dbReference>